<protein>
    <submittedName>
        <fullName evidence="1">Uncharacterized protein</fullName>
    </submittedName>
</protein>
<organism evidence="1 2">
    <name type="scientific">Acidithiobacillus thiooxidans ATCC 19377</name>
    <dbReference type="NCBI Taxonomy" id="637390"/>
    <lineage>
        <taxon>Bacteria</taxon>
        <taxon>Pseudomonadati</taxon>
        <taxon>Pseudomonadota</taxon>
        <taxon>Acidithiobacillia</taxon>
        <taxon>Acidithiobacillales</taxon>
        <taxon>Acidithiobacillaceae</taxon>
        <taxon>Acidithiobacillus</taxon>
    </lineage>
</organism>
<accession>A0A5P9XMJ0</accession>
<dbReference type="EMBL" id="CP045571">
    <property type="protein sequence ID" value="QFX95211.1"/>
    <property type="molecule type" value="Genomic_DNA"/>
</dbReference>
<dbReference type="KEGG" id="atx:GCD22_00746"/>
<dbReference type="AlphaFoldDB" id="A0A5P9XMJ0"/>
<dbReference type="Proteomes" id="UP000363590">
    <property type="component" value="Chromosome"/>
</dbReference>
<evidence type="ECO:0000313" key="2">
    <source>
        <dbReference type="Proteomes" id="UP000363590"/>
    </source>
</evidence>
<proteinExistence type="predicted"/>
<reference evidence="1 2" key="1">
    <citation type="submission" date="2019-10" db="EMBL/GenBank/DDBJ databases">
        <authorList>
            <person name="Wang R."/>
        </authorList>
    </citation>
    <scope>NUCLEOTIDE SEQUENCE [LARGE SCALE GENOMIC DNA]</scope>
    <source>
        <strain evidence="1 2">ATCC 19377</strain>
    </source>
</reference>
<name>A0A5P9XMJ0_ACITH</name>
<sequence length="103" mass="11308">MLCSTFPDPREEARLINQHAAAKANHGPGLLGIIATVEQQTTDSASSESGLLFGELADGQELRIVRYFLHLSILRVAGLFRRCAENREAPRINRNAPIKGLNI</sequence>
<gene>
    <name evidence="1" type="ORF">GCD22_00746</name>
</gene>
<evidence type="ECO:0000313" key="1">
    <source>
        <dbReference type="EMBL" id="QFX95211.1"/>
    </source>
</evidence>